<dbReference type="GO" id="GO:0032259">
    <property type="term" value="P:methylation"/>
    <property type="evidence" value="ECO:0007669"/>
    <property type="project" value="UniProtKB-KW"/>
</dbReference>
<dbReference type="Proteomes" id="UP000028782">
    <property type="component" value="Chromosome"/>
</dbReference>
<dbReference type="HOGENOM" id="CLU_081790_0_0_4"/>
<evidence type="ECO:0000313" key="3">
    <source>
        <dbReference type="Proteomes" id="UP000028782"/>
    </source>
</evidence>
<dbReference type="Pfam" id="PF13649">
    <property type="entry name" value="Methyltransf_25"/>
    <property type="match status" value="1"/>
</dbReference>
<evidence type="ECO:0000259" key="1">
    <source>
        <dbReference type="Pfam" id="PF13649"/>
    </source>
</evidence>
<dbReference type="EMBL" id="CP006704">
    <property type="protein sequence ID" value="AIJ48081.1"/>
    <property type="molecule type" value="Genomic_DNA"/>
</dbReference>
<dbReference type="InterPro" id="IPR041698">
    <property type="entry name" value="Methyltransf_25"/>
</dbReference>
<dbReference type="GO" id="GO:0008168">
    <property type="term" value="F:methyltransferase activity"/>
    <property type="evidence" value="ECO:0007669"/>
    <property type="project" value="UniProtKB-KW"/>
</dbReference>
<dbReference type="Gene3D" id="3.40.50.150">
    <property type="entry name" value="Vaccinia Virus protein VP39"/>
    <property type="match status" value="1"/>
</dbReference>
<gene>
    <name evidence="2" type="ORF">O987_19935</name>
</gene>
<name>A0A076PTV9_COMTE</name>
<feature type="domain" description="Methyltransferase" evidence="1">
    <location>
        <begin position="116"/>
        <end position="209"/>
    </location>
</feature>
<reference evidence="2 3" key="1">
    <citation type="journal article" date="2014" name="Genome Announc.">
        <title>Complete Genome Sequence of Polychlorinated Biphenyl Degrader Comamonas testosteroni TK102 (NBRC 109938).</title>
        <authorList>
            <person name="Fukuda K."/>
            <person name="Hosoyama A."/>
            <person name="Tsuchikane K."/>
            <person name="Ohji S."/>
            <person name="Yamazoe A."/>
            <person name="Fujita N."/>
            <person name="Shintani M."/>
            <person name="Kimbara K."/>
        </authorList>
    </citation>
    <scope>NUCLEOTIDE SEQUENCE [LARGE SCALE GENOMIC DNA]</scope>
    <source>
        <strain evidence="2">TK102</strain>
    </source>
</reference>
<sequence>MQIAARLQAPFSRKPLCVISAPGHRREGQTCIFNMPPKQTMACAKECFWRQCTLPTMADMTSTSASAKFDLSRSIEYATQSRIALAGYDACHELAACLLSAHLGHDAKSVLVAGAGGTGQEILCAAKLEPAWTFVAADPAVAMLDQAMTGIEAAGLSGRTAVFHGTVEELPDGDGFDAATLVGVLHHIPEQDRKDALLRELGRRLKPGGPLILACNRCPYESQPLFLEAWASRWRMAGADEAEVVAKLGKIRHGAVPPLSEAAVETMLANAGFVNPLRFFSSLFWSAWITFKAQ</sequence>
<dbReference type="AlphaFoldDB" id="A0A076PTV9"/>
<accession>A0A076PTV9</accession>
<keyword evidence="2" id="KW-0489">Methyltransferase</keyword>
<organism evidence="2 3">
    <name type="scientific">Comamonas testosteroni TK102</name>
    <dbReference type="NCBI Taxonomy" id="1392005"/>
    <lineage>
        <taxon>Bacteria</taxon>
        <taxon>Pseudomonadati</taxon>
        <taxon>Pseudomonadota</taxon>
        <taxon>Betaproteobacteria</taxon>
        <taxon>Burkholderiales</taxon>
        <taxon>Comamonadaceae</taxon>
        <taxon>Comamonas</taxon>
    </lineage>
</organism>
<evidence type="ECO:0000313" key="2">
    <source>
        <dbReference type="EMBL" id="AIJ48081.1"/>
    </source>
</evidence>
<dbReference type="SUPFAM" id="SSF53335">
    <property type="entry name" value="S-adenosyl-L-methionine-dependent methyltransferases"/>
    <property type="match status" value="1"/>
</dbReference>
<proteinExistence type="predicted"/>
<dbReference type="InterPro" id="IPR029063">
    <property type="entry name" value="SAM-dependent_MTases_sf"/>
</dbReference>
<keyword evidence="2" id="KW-0808">Transferase</keyword>
<protein>
    <submittedName>
        <fullName evidence="2">Type 12 methyltransferase</fullName>
    </submittedName>
</protein>
<dbReference type="CDD" id="cd02440">
    <property type="entry name" value="AdoMet_MTases"/>
    <property type="match status" value="1"/>
</dbReference>
<dbReference type="KEGG" id="ctes:O987_19935"/>